<organism evidence="3 4">
    <name type="scientific">Pendulispora rubella</name>
    <dbReference type="NCBI Taxonomy" id="2741070"/>
    <lineage>
        <taxon>Bacteria</taxon>
        <taxon>Pseudomonadati</taxon>
        <taxon>Myxococcota</taxon>
        <taxon>Myxococcia</taxon>
        <taxon>Myxococcales</taxon>
        <taxon>Sorangiineae</taxon>
        <taxon>Pendulisporaceae</taxon>
        <taxon>Pendulispora</taxon>
    </lineage>
</organism>
<dbReference type="InterPro" id="IPR039569">
    <property type="entry name" value="FAS1-like_DH_region"/>
</dbReference>
<evidence type="ECO:0000313" key="3">
    <source>
        <dbReference type="EMBL" id="WXB04594.1"/>
    </source>
</evidence>
<feature type="domain" description="MaoC-like" evidence="1">
    <location>
        <begin position="193"/>
        <end position="285"/>
    </location>
</feature>
<dbReference type="Proteomes" id="UP001374803">
    <property type="component" value="Chromosome"/>
</dbReference>
<dbReference type="RefSeq" id="WP_394834238.1">
    <property type="nucleotide sequence ID" value="NZ_CP089929.1"/>
</dbReference>
<dbReference type="Pfam" id="PF13452">
    <property type="entry name" value="FAS1_DH_region"/>
    <property type="match status" value="1"/>
</dbReference>
<dbReference type="EMBL" id="CP089983">
    <property type="protein sequence ID" value="WXB04594.1"/>
    <property type="molecule type" value="Genomic_DNA"/>
</dbReference>
<sequence>MTTLVSELQQLLARPCAPITSLVERGAVTRFAEAVGDPILLDVDGQLRVPSTFLASLPYERPPLPAGGDDHLINAENSFTFDRAPVIGEAITTTASFTRVAQRGPLVELGLEVRYADARGARVGAVTVRFIVDFEGVCAGSLGEASREPAPPLAAVPRFVPHGVTRARGEVPAGAEVDLASLRTGDRLPPFTKAPLSTMQFVQYAGASGDFNPLHYDSRYAARAGFPDVIAPGLLKMAFFAQHMMLCAGPSAELRRLEAKYVGFDVPGQELTSHAMVREVATVEGRRIVHADLSLQDRHGDAATLGRAILESAMVKAAGVR</sequence>
<keyword evidence="4" id="KW-1185">Reference proteome</keyword>
<dbReference type="SUPFAM" id="SSF54637">
    <property type="entry name" value="Thioesterase/thiol ester dehydrase-isomerase"/>
    <property type="match status" value="2"/>
</dbReference>
<protein>
    <submittedName>
        <fullName evidence="3">MaoC family dehydratase N-terminal domain-containing protein</fullName>
    </submittedName>
</protein>
<dbReference type="Pfam" id="PF01575">
    <property type="entry name" value="MaoC_dehydratas"/>
    <property type="match status" value="1"/>
</dbReference>
<proteinExistence type="predicted"/>
<evidence type="ECO:0000259" key="1">
    <source>
        <dbReference type="Pfam" id="PF01575"/>
    </source>
</evidence>
<reference evidence="3" key="1">
    <citation type="submission" date="2021-12" db="EMBL/GenBank/DDBJ databases">
        <title>Discovery of the Pendulisporaceae a myxobacterial family with distinct sporulation behavior and unique specialized metabolism.</title>
        <authorList>
            <person name="Garcia R."/>
            <person name="Popoff A."/>
            <person name="Bader C.D."/>
            <person name="Loehr J."/>
            <person name="Walesch S."/>
            <person name="Walt C."/>
            <person name="Boldt J."/>
            <person name="Bunk B."/>
            <person name="Haeckl F.J.F.P.J."/>
            <person name="Gunesch A.P."/>
            <person name="Birkelbach J."/>
            <person name="Nuebel U."/>
            <person name="Pietschmann T."/>
            <person name="Bach T."/>
            <person name="Mueller R."/>
        </authorList>
    </citation>
    <scope>NUCLEOTIDE SEQUENCE</scope>
    <source>
        <strain evidence="3">MSr11367</strain>
    </source>
</reference>
<evidence type="ECO:0000313" key="4">
    <source>
        <dbReference type="Proteomes" id="UP001374803"/>
    </source>
</evidence>
<accession>A0ABZ2L0X7</accession>
<dbReference type="Gene3D" id="3.10.129.10">
    <property type="entry name" value="Hotdog Thioesterase"/>
    <property type="match status" value="2"/>
</dbReference>
<dbReference type="InterPro" id="IPR029069">
    <property type="entry name" value="HotDog_dom_sf"/>
</dbReference>
<evidence type="ECO:0000259" key="2">
    <source>
        <dbReference type="Pfam" id="PF13452"/>
    </source>
</evidence>
<name>A0ABZ2L0X7_9BACT</name>
<gene>
    <name evidence="3" type="ORF">LVJ94_47845</name>
</gene>
<dbReference type="InterPro" id="IPR002539">
    <property type="entry name" value="MaoC-like_dom"/>
</dbReference>
<feature type="domain" description="FAS1-like dehydratase" evidence="2">
    <location>
        <begin position="15"/>
        <end position="123"/>
    </location>
</feature>